<dbReference type="Proteomes" id="UP001201163">
    <property type="component" value="Unassembled WGS sequence"/>
</dbReference>
<feature type="domain" description="Nucleoside diphosphate kinase-like" evidence="9">
    <location>
        <begin position="17"/>
        <end position="150"/>
    </location>
</feature>
<dbReference type="GO" id="GO:0005524">
    <property type="term" value="F:ATP binding"/>
    <property type="evidence" value="ECO:0007669"/>
    <property type="project" value="UniProtKB-KW"/>
</dbReference>
<dbReference type="PROSITE" id="PS51374">
    <property type="entry name" value="NDPK_LIKE"/>
    <property type="match status" value="1"/>
</dbReference>
<keyword evidence="3" id="KW-0808">Transferase</keyword>
<accession>A0AAD4LNM8</accession>
<sequence>MSEQDDVVVATPVDASSSRTVAIIKPHALDHRFEIEHRITEAKFEIVKERQMEFDVETDPETLFDLFGEDARSFADGPVWVYVLERRRAIEVWNTVMGDADPQIAREQSPSSLRALYGITRDQNAVMGSPDVEIAEIQIASLFVSSPPFPTSDLPQDYSDSLRSVPSTLPGLSSSSLSPRRVPTSTSGHSAAGSSATNGTPQRTPFKAREIPFSHVSPSIVPRTTRAADLRAGVTPPKLERNHAPRTPPSKAALQKMFADVPGHKRTGSIAVASTAPPVVAPRMTRAASLRISGATPPRPVRPKPIITLAQAKAKAEEEARAAAALKEAQAITFNGVPGHKRRESFSVASTKPPVVTPRQNRSALLRVSKDTPPPSSYQFRSPVAMSRPSLSQSSSSSAPYSTSSPSYSRPASAQGDLISPRRSLSRTSDIGGAIATPQRTRTSRPSSLQAPTIAPRVNKSAALRVAKMANGV</sequence>
<reference evidence="10" key="1">
    <citation type="submission" date="2022-01" db="EMBL/GenBank/DDBJ databases">
        <title>Comparative genomics reveals a dynamic genome evolution in the ectomycorrhizal milk-cap (Lactarius) mushrooms.</title>
        <authorList>
            <consortium name="DOE Joint Genome Institute"/>
            <person name="Lebreton A."/>
            <person name="Tang N."/>
            <person name="Kuo A."/>
            <person name="LaButti K."/>
            <person name="Drula E."/>
            <person name="Barry K."/>
            <person name="Clum A."/>
            <person name="Lipzen A."/>
            <person name="Mousain D."/>
            <person name="Ng V."/>
            <person name="Wang R."/>
            <person name="Wang X."/>
            <person name="Dai Y."/>
            <person name="Henrissat B."/>
            <person name="Grigoriev I.V."/>
            <person name="Guerin-Laguette A."/>
            <person name="Yu F."/>
            <person name="Martin F.M."/>
        </authorList>
    </citation>
    <scope>NUCLEOTIDE SEQUENCE</scope>
    <source>
        <strain evidence="10">QP</strain>
    </source>
</reference>
<dbReference type="Pfam" id="PF00334">
    <property type="entry name" value="NDK"/>
    <property type="match status" value="1"/>
</dbReference>
<dbReference type="InterPro" id="IPR034907">
    <property type="entry name" value="NDK-like_dom"/>
</dbReference>
<evidence type="ECO:0000313" key="11">
    <source>
        <dbReference type="Proteomes" id="UP001201163"/>
    </source>
</evidence>
<feature type="region of interest" description="Disordered" evidence="8">
    <location>
        <begin position="343"/>
        <end position="456"/>
    </location>
</feature>
<name>A0AAD4LNM8_9AGAM</name>
<feature type="compositionally biased region" description="Low complexity" evidence="8">
    <location>
        <begin position="387"/>
        <end position="413"/>
    </location>
</feature>
<evidence type="ECO:0000313" key="10">
    <source>
        <dbReference type="EMBL" id="KAH8998505.1"/>
    </source>
</evidence>
<evidence type="ECO:0000256" key="4">
    <source>
        <dbReference type="ARBA" id="ARBA00022741"/>
    </source>
</evidence>
<evidence type="ECO:0000256" key="1">
    <source>
        <dbReference type="ARBA" id="ARBA00008142"/>
    </source>
</evidence>
<dbReference type="PANTHER" id="PTHR46161:SF3">
    <property type="entry name" value="NUCLEOSIDE DIPHOSPHATE KINASE DDB_G0292928-RELATED"/>
    <property type="match status" value="1"/>
</dbReference>
<comment type="caution">
    <text evidence="10">The sequence shown here is derived from an EMBL/GenBank/DDBJ whole genome shotgun (WGS) entry which is preliminary data.</text>
</comment>
<proteinExistence type="inferred from homology"/>
<evidence type="ECO:0000256" key="6">
    <source>
        <dbReference type="ARBA" id="ARBA00022840"/>
    </source>
</evidence>
<dbReference type="EMBL" id="JAKELL010000005">
    <property type="protein sequence ID" value="KAH8998505.1"/>
    <property type="molecule type" value="Genomic_DNA"/>
</dbReference>
<organism evidence="10 11">
    <name type="scientific">Lactarius akahatsu</name>
    <dbReference type="NCBI Taxonomy" id="416441"/>
    <lineage>
        <taxon>Eukaryota</taxon>
        <taxon>Fungi</taxon>
        <taxon>Dikarya</taxon>
        <taxon>Basidiomycota</taxon>
        <taxon>Agaricomycotina</taxon>
        <taxon>Agaricomycetes</taxon>
        <taxon>Russulales</taxon>
        <taxon>Russulaceae</taxon>
        <taxon>Lactarius</taxon>
    </lineage>
</organism>
<evidence type="ECO:0000259" key="9">
    <source>
        <dbReference type="SMART" id="SM00562"/>
    </source>
</evidence>
<evidence type="ECO:0000256" key="5">
    <source>
        <dbReference type="ARBA" id="ARBA00022777"/>
    </source>
</evidence>
<protein>
    <recommendedName>
        <fullName evidence="2">Nucleoside diphosphate kinase</fullName>
    </recommendedName>
</protein>
<evidence type="ECO:0000256" key="7">
    <source>
        <dbReference type="PROSITE-ProRule" id="PRU00706"/>
    </source>
</evidence>
<gene>
    <name evidence="10" type="ORF">EDB92DRAFT_1177577</name>
</gene>
<evidence type="ECO:0000256" key="2">
    <source>
        <dbReference type="ARBA" id="ARBA00017632"/>
    </source>
</evidence>
<evidence type="ECO:0000256" key="8">
    <source>
        <dbReference type="SAM" id="MobiDB-lite"/>
    </source>
</evidence>
<keyword evidence="11" id="KW-1185">Reference proteome</keyword>
<keyword evidence="4" id="KW-0547">Nucleotide-binding</keyword>
<keyword evidence="5" id="KW-0418">Kinase</keyword>
<dbReference type="SUPFAM" id="SSF54919">
    <property type="entry name" value="Nucleoside diphosphate kinase, NDK"/>
    <property type="match status" value="1"/>
</dbReference>
<feature type="compositionally biased region" description="Polar residues" evidence="8">
    <location>
        <begin position="438"/>
        <end position="451"/>
    </location>
</feature>
<dbReference type="Gene3D" id="3.30.70.141">
    <property type="entry name" value="Nucleoside diphosphate kinase-like domain"/>
    <property type="match status" value="1"/>
</dbReference>
<dbReference type="GO" id="GO:0016301">
    <property type="term" value="F:kinase activity"/>
    <property type="evidence" value="ECO:0007669"/>
    <property type="project" value="UniProtKB-KW"/>
</dbReference>
<feature type="compositionally biased region" description="Low complexity" evidence="8">
    <location>
        <begin position="164"/>
        <end position="200"/>
    </location>
</feature>
<dbReference type="AlphaFoldDB" id="A0AAD4LNM8"/>
<comment type="similarity">
    <text evidence="1 7">Belongs to the NDK family.</text>
</comment>
<dbReference type="SMART" id="SM00562">
    <property type="entry name" value="NDK"/>
    <property type="match status" value="1"/>
</dbReference>
<evidence type="ECO:0000256" key="3">
    <source>
        <dbReference type="ARBA" id="ARBA00022679"/>
    </source>
</evidence>
<dbReference type="PANTHER" id="PTHR46161">
    <property type="entry name" value="NUCLEOSIDE DIPHOSPHATE KINASE"/>
    <property type="match status" value="1"/>
</dbReference>
<keyword evidence="6" id="KW-0067">ATP-binding</keyword>
<dbReference type="InterPro" id="IPR036850">
    <property type="entry name" value="NDK-like_dom_sf"/>
</dbReference>
<comment type="caution">
    <text evidence="7">Lacks conserved residue(s) required for the propagation of feature annotation.</text>
</comment>
<feature type="region of interest" description="Disordered" evidence="8">
    <location>
        <begin position="154"/>
        <end position="205"/>
    </location>
</feature>